<dbReference type="PATRIC" id="fig|1075402.3.peg.621"/>
<evidence type="ECO:0000256" key="1">
    <source>
        <dbReference type="SAM" id="MobiDB-lite"/>
    </source>
</evidence>
<dbReference type="AlphaFoldDB" id="A0A1E7JWL4"/>
<feature type="transmembrane region" description="Helical" evidence="2">
    <location>
        <begin position="195"/>
        <end position="217"/>
    </location>
</feature>
<comment type="caution">
    <text evidence="3">The sequence shown here is derived from an EMBL/GenBank/DDBJ whole genome shotgun (WGS) entry which is preliminary data.</text>
</comment>
<dbReference type="RefSeq" id="WP_070198451.1">
    <property type="nucleotide sequence ID" value="NZ_LJGU01000148.1"/>
</dbReference>
<keyword evidence="4" id="KW-1185">Reference proteome</keyword>
<feature type="transmembrane region" description="Helical" evidence="2">
    <location>
        <begin position="149"/>
        <end position="175"/>
    </location>
</feature>
<keyword evidence="2" id="KW-0472">Membrane</keyword>
<feature type="compositionally biased region" description="Low complexity" evidence="1">
    <location>
        <begin position="87"/>
        <end position="103"/>
    </location>
</feature>
<dbReference type="STRING" id="1075402.AN216_22110"/>
<feature type="region of interest" description="Disordered" evidence="1">
    <location>
        <begin position="286"/>
        <end position="345"/>
    </location>
</feature>
<evidence type="ECO:0008006" key="5">
    <source>
        <dbReference type="Google" id="ProtNLM"/>
    </source>
</evidence>
<dbReference type="OrthoDB" id="3868051at2"/>
<keyword evidence="2" id="KW-1133">Transmembrane helix</keyword>
<proteinExistence type="predicted"/>
<keyword evidence="2" id="KW-0812">Transmembrane</keyword>
<accession>A0A1E7JWL4</accession>
<evidence type="ECO:0000313" key="4">
    <source>
        <dbReference type="Proteomes" id="UP000176101"/>
    </source>
</evidence>
<feature type="compositionally biased region" description="Low complexity" evidence="1">
    <location>
        <begin position="111"/>
        <end position="124"/>
    </location>
</feature>
<feature type="region of interest" description="Disordered" evidence="1">
    <location>
        <begin position="81"/>
        <end position="128"/>
    </location>
</feature>
<protein>
    <recommendedName>
        <fullName evidence="5">Transmembrane protein</fullName>
    </recommendedName>
</protein>
<evidence type="ECO:0000256" key="2">
    <source>
        <dbReference type="SAM" id="Phobius"/>
    </source>
</evidence>
<reference evidence="3 4" key="1">
    <citation type="journal article" date="2016" name="Front. Microbiol.">
        <title>Comparative Genomics Analysis of Streptomyces Species Reveals Their Adaptation to the Marine Environment and Their Diversity at the Genomic Level.</title>
        <authorList>
            <person name="Tian X."/>
            <person name="Zhang Z."/>
            <person name="Yang T."/>
            <person name="Chen M."/>
            <person name="Li J."/>
            <person name="Chen F."/>
            <person name="Yang J."/>
            <person name="Li W."/>
            <person name="Zhang B."/>
            <person name="Zhang Z."/>
            <person name="Wu J."/>
            <person name="Zhang C."/>
            <person name="Long L."/>
            <person name="Xiao J."/>
        </authorList>
    </citation>
    <scope>NUCLEOTIDE SEQUENCE [LARGE SCALE GENOMIC DNA]</scope>
    <source>
        <strain evidence="3 4">SCSIO 02100</strain>
    </source>
</reference>
<evidence type="ECO:0000313" key="3">
    <source>
        <dbReference type="EMBL" id="OEU96061.1"/>
    </source>
</evidence>
<sequence>MNSAPHLLVEDQPEFERVLDDVLHTADRRPELTVQGPQQLDHERLRSMALAAAVPIAACAAAEYHDYVALRQELRDLDAAEQASPVEAGTEAAGPATPTETATPPAPRGSPSPSTSSPSSGGAAQHHDKAAQLGLAGAMSAGLGDTAGAGVLAVVSVLAPLLAGAAAVIFLLVGYSLQLLTPEPSLGAALRTAGWAFAVLAAATALAGMTGVLLAAVRNSGADPASPPLGPDPRAELLTAVGEAQDTWRQALLERGVLPFLREAVTDPRAALDTFDAGHLVPYEPQRTTRLGYSHPDYSSPADGTETAEPEPADHIRAKPRFASPNFSSPDYDGPNYGGPEHLPD</sequence>
<dbReference type="EMBL" id="LJGU01000148">
    <property type="protein sequence ID" value="OEU96061.1"/>
    <property type="molecule type" value="Genomic_DNA"/>
</dbReference>
<organism evidence="3 4">
    <name type="scientific">Streptomyces oceani</name>
    <dbReference type="NCBI Taxonomy" id="1075402"/>
    <lineage>
        <taxon>Bacteria</taxon>
        <taxon>Bacillati</taxon>
        <taxon>Actinomycetota</taxon>
        <taxon>Actinomycetes</taxon>
        <taxon>Kitasatosporales</taxon>
        <taxon>Streptomycetaceae</taxon>
        <taxon>Streptomyces</taxon>
    </lineage>
</organism>
<name>A0A1E7JWL4_9ACTN</name>
<dbReference type="Proteomes" id="UP000176101">
    <property type="component" value="Unassembled WGS sequence"/>
</dbReference>
<gene>
    <name evidence="3" type="ORF">AN216_22110</name>
</gene>